<dbReference type="SUPFAM" id="SSF52540">
    <property type="entry name" value="P-loop containing nucleoside triphosphate hydrolases"/>
    <property type="match status" value="1"/>
</dbReference>
<dbReference type="Proteomes" id="UP000782843">
    <property type="component" value="Unassembled WGS sequence"/>
</dbReference>
<comment type="caution">
    <text evidence="1">The sequence shown here is derived from an EMBL/GenBank/DDBJ whole genome shotgun (WGS) entry which is preliminary data.</text>
</comment>
<accession>A0A955RHL1</accession>
<dbReference type="Gene3D" id="3.40.50.300">
    <property type="entry name" value="P-loop containing nucleotide triphosphate hydrolases"/>
    <property type="match status" value="1"/>
</dbReference>
<dbReference type="InterPro" id="IPR027417">
    <property type="entry name" value="P-loop_NTPase"/>
</dbReference>
<evidence type="ECO:0000313" key="2">
    <source>
        <dbReference type="Proteomes" id="UP000782843"/>
    </source>
</evidence>
<reference evidence="1" key="2">
    <citation type="journal article" date="2021" name="Microbiome">
        <title>Successional dynamics and alternative stable states in a saline activated sludge microbial community over 9 years.</title>
        <authorList>
            <person name="Wang Y."/>
            <person name="Ye J."/>
            <person name="Ju F."/>
            <person name="Liu L."/>
            <person name="Boyd J.A."/>
            <person name="Deng Y."/>
            <person name="Parks D.H."/>
            <person name="Jiang X."/>
            <person name="Yin X."/>
            <person name="Woodcroft B.J."/>
            <person name="Tyson G.W."/>
            <person name="Hugenholtz P."/>
            <person name="Polz M.F."/>
            <person name="Zhang T."/>
        </authorList>
    </citation>
    <scope>NUCLEOTIDE SEQUENCE</scope>
    <source>
        <strain evidence="1">HKST-UBA10</strain>
    </source>
</reference>
<dbReference type="EMBL" id="JAGQLG010000050">
    <property type="protein sequence ID" value="MCA9382046.1"/>
    <property type="molecule type" value="Genomic_DNA"/>
</dbReference>
<dbReference type="Pfam" id="PF13671">
    <property type="entry name" value="AAA_33"/>
    <property type="match status" value="1"/>
</dbReference>
<proteinExistence type="predicted"/>
<reference evidence="1" key="1">
    <citation type="submission" date="2020-04" db="EMBL/GenBank/DDBJ databases">
        <authorList>
            <person name="Zhang T."/>
        </authorList>
    </citation>
    <scope>NUCLEOTIDE SEQUENCE</scope>
    <source>
        <strain evidence="1">HKST-UBA10</strain>
    </source>
</reference>
<protein>
    <submittedName>
        <fullName evidence="1">AAA family ATPase</fullName>
    </submittedName>
</protein>
<dbReference type="AlphaFoldDB" id="A0A955RHL1"/>
<gene>
    <name evidence="1" type="ORF">KC660_01410</name>
</gene>
<evidence type="ECO:0000313" key="1">
    <source>
        <dbReference type="EMBL" id="MCA9382046.1"/>
    </source>
</evidence>
<sequence>MMNNPNLDAIREIIKNDYIPYLTNKSVTNPKLLIYFLGVPGSGKTTLAKMLEQEFEAIRISKDDIITILRTNFPQLRIPELARLVNSQLEMILTEIARFPNGLVILDKSADRQYQVVQKYAKKNNYQTYIINLDPPRYLVEQRIKKRSPNDYQYWLANMNDWWENHENALQAVHYDFTVKSGDPEEINKLIFKLRTRISNLSTKIETGI</sequence>
<name>A0A955RHL1_9BACT</name>
<organism evidence="1 2">
    <name type="scientific">Candidatus Dojkabacteria bacterium</name>
    <dbReference type="NCBI Taxonomy" id="2099670"/>
    <lineage>
        <taxon>Bacteria</taxon>
        <taxon>Candidatus Dojkabacteria</taxon>
    </lineage>
</organism>